<proteinExistence type="inferred from homology"/>
<dbReference type="PANTHER" id="PTHR11686:SF17">
    <property type="entry name" value="GAMMA-GLUTAMYLTRANSPEPTIDASE 1"/>
    <property type="match status" value="1"/>
</dbReference>
<dbReference type="GO" id="GO:0016746">
    <property type="term" value="F:acyltransferase activity"/>
    <property type="evidence" value="ECO:0007669"/>
    <property type="project" value="UniProtKB-KW"/>
</dbReference>
<dbReference type="PROSITE" id="PS00462">
    <property type="entry name" value="G_GLU_TRANSPEPTIDASE"/>
    <property type="match status" value="1"/>
</dbReference>
<dbReference type="FunFam" id="1.10.246.130:FF:000005">
    <property type="entry name" value="Gamma-glutamyltranspeptidase 1, putative"/>
    <property type="match status" value="1"/>
</dbReference>
<evidence type="ECO:0000256" key="6">
    <source>
        <dbReference type="ARBA" id="ARBA00023315"/>
    </source>
</evidence>
<keyword evidence="6" id="KW-0012">Acyltransferase</keyword>
<evidence type="ECO:0000313" key="9">
    <source>
        <dbReference type="EMBL" id="GMT12024.1"/>
    </source>
</evidence>
<dbReference type="GO" id="GO:0006508">
    <property type="term" value="P:proteolysis"/>
    <property type="evidence" value="ECO:0007669"/>
    <property type="project" value="UniProtKB-KW"/>
</dbReference>
<gene>
    <name evidence="9" type="ORF">PFISCL1PPCAC_3321</name>
</gene>
<dbReference type="InterPro" id="IPR000101">
    <property type="entry name" value="GGT_peptidase"/>
</dbReference>
<dbReference type="PRINTS" id="PR01210">
    <property type="entry name" value="GGTRANSPTASE"/>
</dbReference>
<dbReference type="PANTHER" id="PTHR11686">
    <property type="entry name" value="GAMMA GLUTAMYL TRANSPEPTIDASE"/>
    <property type="match status" value="1"/>
</dbReference>
<evidence type="ECO:0000256" key="3">
    <source>
        <dbReference type="ARBA" id="ARBA00022679"/>
    </source>
</evidence>
<protein>
    <recommendedName>
        <fullName evidence="11">Gamma-glutamyltranspeptidase</fullName>
    </recommendedName>
</protein>
<keyword evidence="2" id="KW-0645">Protease</keyword>
<sequence length="387" mass="42440">RLWINPATNSTYKEGDRMPRVRLLKTLKKIAAAHDPVRLFYRGEFADIIDREMRANGGIVRKEDLAAYRVRVHETPLIAKLKNGLSICGGPPPSGFAVAQLIINLMSNLYPNATAQQLRDDPLPYSHYIETMKFAYAQRTKLGDAAVVPSAAKLVQHLLSQEFLESVLEKVTDIAQKTDYYGGDNRAARSDYGTSHVSVLDKDGNGVSVTSTVNRWFGAVVESEELGIVWNNEMDDFSTPGSANSYGYAPAEANFIAPGKRPMSSMSPLIAFDEKTRKVRMVVGASGGARIISTVAKTAIRTLVFGETVKEAIDAPMPHNQFTPDITHSEPHFPSELKSILSTNFGQNFKNTTTYSGVVQAIHVSSEGKIEACGDFRRKTDQTPAGL</sequence>
<comment type="caution">
    <text evidence="9">The sequence shown here is derived from an EMBL/GenBank/DDBJ whole genome shotgun (WGS) entry which is preliminary data.</text>
</comment>
<evidence type="ECO:0000256" key="2">
    <source>
        <dbReference type="ARBA" id="ARBA00022670"/>
    </source>
</evidence>
<dbReference type="AlphaFoldDB" id="A0AAV5V251"/>
<dbReference type="InterPro" id="IPR055262">
    <property type="entry name" value="GGT_CS"/>
</dbReference>
<evidence type="ECO:0008006" key="11">
    <source>
        <dbReference type="Google" id="ProtNLM"/>
    </source>
</evidence>
<comment type="similarity">
    <text evidence="1">Belongs to the gamma-glutamyltransferase family.</text>
</comment>
<evidence type="ECO:0000256" key="7">
    <source>
        <dbReference type="PIRSR" id="PIRSR600101-1"/>
    </source>
</evidence>
<feature type="active site" description="Nucleophile" evidence="7">
    <location>
        <position position="194"/>
    </location>
</feature>
<feature type="binding site" evidence="8">
    <location>
        <position position="288"/>
    </location>
    <ligand>
        <name>L-glutamate</name>
        <dbReference type="ChEBI" id="CHEBI:29985"/>
    </ligand>
</feature>
<dbReference type="Pfam" id="PF01019">
    <property type="entry name" value="G_glu_transpept"/>
    <property type="match status" value="1"/>
</dbReference>
<organism evidence="9 10">
    <name type="scientific">Pristionchus fissidentatus</name>
    <dbReference type="NCBI Taxonomy" id="1538716"/>
    <lineage>
        <taxon>Eukaryota</taxon>
        <taxon>Metazoa</taxon>
        <taxon>Ecdysozoa</taxon>
        <taxon>Nematoda</taxon>
        <taxon>Chromadorea</taxon>
        <taxon>Rhabditida</taxon>
        <taxon>Rhabditina</taxon>
        <taxon>Diplogasteromorpha</taxon>
        <taxon>Diplogasteroidea</taxon>
        <taxon>Neodiplogasteridae</taxon>
        <taxon>Pristionchus</taxon>
    </lineage>
</organism>
<dbReference type="Proteomes" id="UP001432322">
    <property type="component" value="Unassembled WGS sequence"/>
</dbReference>
<dbReference type="EMBL" id="BTSY01000001">
    <property type="protein sequence ID" value="GMT12024.1"/>
    <property type="molecule type" value="Genomic_DNA"/>
</dbReference>
<evidence type="ECO:0000256" key="5">
    <source>
        <dbReference type="ARBA" id="ARBA00023180"/>
    </source>
</evidence>
<dbReference type="Gene3D" id="1.10.246.130">
    <property type="match status" value="1"/>
</dbReference>
<evidence type="ECO:0000256" key="8">
    <source>
        <dbReference type="PIRSR" id="PIRSR600101-2"/>
    </source>
</evidence>
<evidence type="ECO:0000256" key="4">
    <source>
        <dbReference type="ARBA" id="ARBA00022801"/>
    </source>
</evidence>
<dbReference type="GO" id="GO:0006751">
    <property type="term" value="P:glutathione catabolic process"/>
    <property type="evidence" value="ECO:0007669"/>
    <property type="project" value="InterPro"/>
</dbReference>
<feature type="non-terminal residue" evidence="9">
    <location>
        <position position="1"/>
    </location>
</feature>
<accession>A0AAV5V251</accession>
<feature type="binding site" evidence="8">
    <location>
        <begin position="212"/>
        <end position="214"/>
    </location>
    <ligand>
        <name>L-glutamate</name>
        <dbReference type="ChEBI" id="CHEBI:29985"/>
    </ligand>
</feature>
<evidence type="ECO:0000313" key="10">
    <source>
        <dbReference type="Proteomes" id="UP001432322"/>
    </source>
</evidence>
<keyword evidence="10" id="KW-1185">Reference proteome</keyword>
<dbReference type="InterPro" id="IPR029055">
    <property type="entry name" value="Ntn_hydrolases_N"/>
</dbReference>
<dbReference type="InterPro" id="IPR043137">
    <property type="entry name" value="GGT_ssub_C"/>
</dbReference>
<feature type="binding site" evidence="8">
    <location>
        <begin position="264"/>
        <end position="265"/>
    </location>
    <ligand>
        <name>L-glutamate</name>
        <dbReference type="ChEBI" id="CHEBI:29985"/>
    </ligand>
</feature>
<keyword evidence="3" id="KW-0808">Transferase</keyword>
<dbReference type="InterPro" id="IPR043138">
    <property type="entry name" value="GGT_lsub"/>
</dbReference>
<dbReference type="GO" id="GO:0036374">
    <property type="term" value="F:glutathione hydrolase activity"/>
    <property type="evidence" value="ECO:0007669"/>
    <property type="project" value="InterPro"/>
</dbReference>
<keyword evidence="5" id="KW-0325">Glycoprotein</keyword>
<dbReference type="Gene3D" id="3.60.20.40">
    <property type="match status" value="1"/>
</dbReference>
<dbReference type="SUPFAM" id="SSF56235">
    <property type="entry name" value="N-terminal nucleophile aminohydrolases (Ntn hydrolases)"/>
    <property type="match status" value="1"/>
</dbReference>
<dbReference type="GO" id="GO:0005886">
    <property type="term" value="C:plasma membrane"/>
    <property type="evidence" value="ECO:0007669"/>
    <property type="project" value="TreeGrafter"/>
</dbReference>
<name>A0AAV5V251_9BILA</name>
<dbReference type="FunFam" id="3.60.20.40:FF:000006">
    <property type="entry name" value="Protein CBG05566"/>
    <property type="match status" value="1"/>
</dbReference>
<reference evidence="9" key="1">
    <citation type="submission" date="2023-10" db="EMBL/GenBank/DDBJ databases">
        <title>Genome assembly of Pristionchus species.</title>
        <authorList>
            <person name="Yoshida K."/>
            <person name="Sommer R.J."/>
        </authorList>
    </citation>
    <scope>NUCLEOTIDE SEQUENCE</scope>
    <source>
        <strain evidence="9">RS5133</strain>
    </source>
</reference>
<keyword evidence="4" id="KW-0378">Hydrolase</keyword>
<feature type="binding site" evidence="8">
    <location>
        <position position="236"/>
    </location>
    <ligand>
        <name>L-glutamate</name>
        <dbReference type="ChEBI" id="CHEBI:29985"/>
    </ligand>
</feature>
<evidence type="ECO:0000256" key="1">
    <source>
        <dbReference type="ARBA" id="ARBA00009381"/>
    </source>
</evidence>